<accession>A0A5C5ZXU8</accession>
<proteinExistence type="predicted"/>
<dbReference type="Proteomes" id="UP000316213">
    <property type="component" value="Unassembled WGS sequence"/>
</dbReference>
<dbReference type="AlphaFoldDB" id="A0A5C5ZXU8"/>
<evidence type="ECO:0000256" key="1">
    <source>
        <dbReference type="SAM" id="MobiDB-lite"/>
    </source>
</evidence>
<feature type="region of interest" description="Disordered" evidence="1">
    <location>
        <begin position="32"/>
        <end position="66"/>
    </location>
</feature>
<reference evidence="2 3" key="1">
    <citation type="submission" date="2019-02" db="EMBL/GenBank/DDBJ databases">
        <title>Deep-cultivation of Planctomycetes and their phenomic and genomic characterization uncovers novel biology.</title>
        <authorList>
            <person name="Wiegand S."/>
            <person name="Jogler M."/>
            <person name="Boedeker C."/>
            <person name="Pinto D."/>
            <person name="Vollmers J."/>
            <person name="Rivas-Marin E."/>
            <person name="Kohn T."/>
            <person name="Peeters S.H."/>
            <person name="Heuer A."/>
            <person name="Rast P."/>
            <person name="Oberbeckmann S."/>
            <person name="Bunk B."/>
            <person name="Jeske O."/>
            <person name="Meyerdierks A."/>
            <person name="Storesund J.E."/>
            <person name="Kallscheuer N."/>
            <person name="Luecker S."/>
            <person name="Lage O.M."/>
            <person name="Pohl T."/>
            <person name="Merkel B.J."/>
            <person name="Hornburger P."/>
            <person name="Mueller R.-W."/>
            <person name="Bruemmer F."/>
            <person name="Labrenz M."/>
            <person name="Spormann A.M."/>
            <person name="Op Den Camp H."/>
            <person name="Overmann J."/>
            <person name="Amann R."/>
            <person name="Jetten M.S.M."/>
            <person name="Mascher T."/>
            <person name="Medema M.H."/>
            <person name="Devos D.P."/>
            <person name="Kaster A.-K."/>
            <person name="Ovreas L."/>
            <person name="Rohde M."/>
            <person name="Galperin M.Y."/>
            <person name="Jogler C."/>
        </authorList>
    </citation>
    <scope>NUCLEOTIDE SEQUENCE [LARGE SCALE GENOMIC DNA]</scope>
    <source>
        <strain evidence="2 3">Pla100</strain>
    </source>
</reference>
<dbReference type="EMBL" id="SJPM01000013">
    <property type="protein sequence ID" value="TWT91828.1"/>
    <property type="molecule type" value="Genomic_DNA"/>
</dbReference>
<evidence type="ECO:0000313" key="2">
    <source>
        <dbReference type="EMBL" id="TWT91828.1"/>
    </source>
</evidence>
<protein>
    <submittedName>
        <fullName evidence="2">Uncharacterized protein</fullName>
    </submittedName>
</protein>
<name>A0A5C5ZXU8_9BACT</name>
<organism evidence="2 3">
    <name type="scientific">Neorhodopirellula pilleata</name>
    <dbReference type="NCBI Taxonomy" id="2714738"/>
    <lineage>
        <taxon>Bacteria</taxon>
        <taxon>Pseudomonadati</taxon>
        <taxon>Planctomycetota</taxon>
        <taxon>Planctomycetia</taxon>
        <taxon>Pirellulales</taxon>
        <taxon>Pirellulaceae</taxon>
        <taxon>Neorhodopirellula</taxon>
    </lineage>
</organism>
<dbReference type="InterPro" id="IPR046230">
    <property type="entry name" value="DUF6263"/>
</dbReference>
<dbReference type="Pfam" id="PF19777">
    <property type="entry name" value="DUF6263"/>
    <property type="match status" value="1"/>
</dbReference>
<evidence type="ECO:0000313" key="3">
    <source>
        <dbReference type="Proteomes" id="UP000316213"/>
    </source>
</evidence>
<dbReference type="RefSeq" id="WP_231603444.1">
    <property type="nucleotide sequence ID" value="NZ_SJPM01000013.1"/>
</dbReference>
<sequence length="338" mass="36614">MLIHHPLRPTAGIAARIVAFGLTVVAGAITPAASPGETPAEKQQAGGPSVLVKADSNSPSETTGDETYLLRHKLNSNQKIRYEVTHVAKTKTRINGTEEIANVHTTSVRSWDVREVQPTEMTFDHQIESVSMTQKNGDQDEVRWDSVSGEQPPKIFSVVAEQIGKPLATVTINQKGDEIRRESHAGSKASLGMGALTLSLPAEPVSIGTKWTVPSEIQARTDDGLVKVIKIRQVYTLKKVKTGVATIDVKSETLTPITEESIKAQVVQQLSNGSIRFDIDNGYLLGKELNWDETVVGFQGAGSMMEYRARMTEELVANDTPTGGDTQSAKADSDAKQR</sequence>
<feature type="compositionally biased region" description="Polar residues" evidence="1">
    <location>
        <begin position="319"/>
        <end position="330"/>
    </location>
</feature>
<feature type="region of interest" description="Disordered" evidence="1">
    <location>
        <begin position="316"/>
        <end position="338"/>
    </location>
</feature>
<keyword evidence="3" id="KW-1185">Reference proteome</keyword>
<gene>
    <name evidence="2" type="ORF">Pla100_48660</name>
</gene>
<comment type="caution">
    <text evidence="2">The sequence shown here is derived from an EMBL/GenBank/DDBJ whole genome shotgun (WGS) entry which is preliminary data.</text>
</comment>